<feature type="domain" description="YcdB/YcdC repeated" evidence="1">
    <location>
        <begin position="164"/>
        <end position="288"/>
    </location>
</feature>
<comment type="caution">
    <text evidence="2">The sequence shown here is derived from an EMBL/GenBank/DDBJ whole genome shotgun (WGS) entry which is preliminary data.</text>
</comment>
<sequence>MALVEDSYNESRYIYDINAYNFYFRRKVNNLDFEGNGVNVSVDKNTLEISNYNFSWNKEALPDASKAISIEKAKKNFNEKIGIELAYMIKYDQKAKKNNAKLVYTFKNGSRPIDAITGEVINYGYYDPLSDMGASNNEMMAKEAAVLTPEEIKEVENTKKFITKDQALEIAKKYVKVEDKYKLEAASLYTDYNGTNASWSFSWNYNNPEKNEYAYISISIDAVTKEVRSISKYDSTTDNASKDGNPKYSLDKSKEAAEKFISMIAPEKFAQTEYRSDIFRNSNIEKPVSYNFNFI</sequence>
<dbReference type="AlphaFoldDB" id="A0A645EIK7"/>
<gene>
    <name evidence="2" type="ORF">SDC9_148177</name>
</gene>
<evidence type="ECO:0000313" key="2">
    <source>
        <dbReference type="EMBL" id="MPN00979.1"/>
    </source>
</evidence>
<dbReference type="EMBL" id="VSSQ01047007">
    <property type="protein sequence ID" value="MPN00979.1"/>
    <property type="molecule type" value="Genomic_DNA"/>
</dbReference>
<feature type="domain" description="YcdB/YcdC repeated" evidence="1">
    <location>
        <begin position="18"/>
        <end position="56"/>
    </location>
</feature>
<dbReference type="Pfam" id="PF16244">
    <property type="entry name" value="DUF4901"/>
    <property type="match status" value="2"/>
</dbReference>
<organism evidence="2">
    <name type="scientific">bioreactor metagenome</name>
    <dbReference type="NCBI Taxonomy" id="1076179"/>
    <lineage>
        <taxon>unclassified sequences</taxon>
        <taxon>metagenomes</taxon>
        <taxon>ecological metagenomes</taxon>
    </lineage>
</organism>
<reference evidence="2" key="1">
    <citation type="submission" date="2019-08" db="EMBL/GenBank/DDBJ databases">
        <authorList>
            <person name="Kucharzyk K."/>
            <person name="Murdoch R.W."/>
            <person name="Higgins S."/>
            <person name="Loffler F."/>
        </authorList>
    </citation>
    <scope>NUCLEOTIDE SEQUENCE</scope>
</reference>
<evidence type="ECO:0000259" key="1">
    <source>
        <dbReference type="Pfam" id="PF16244"/>
    </source>
</evidence>
<dbReference type="InterPro" id="IPR032599">
    <property type="entry name" value="YcdB/YcdC_rep_domain"/>
</dbReference>
<proteinExistence type="predicted"/>
<accession>A0A645EIK7</accession>
<protein>
    <recommendedName>
        <fullName evidence="1">YcdB/YcdC repeated domain-containing protein</fullName>
    </recommendedName>
</protein>
<name>A0A645EIK7_9ZZZZ</name>